<comment type="caution">
    <text evidence="1">The sequence shown here is derived from an EMBL/GenBank/DDBJ whole genome shotgun (WGS) entry which is preliminary data.</text>
</comment>
<evidence type="ECO:0000313" key="1">
    <source>
        <dbReference type="EMBL" id="RJX47509.1"/>
    </source>
</evidence>
<accession>A0A3A6Q3V5</accession>
<dbReference type="AlphaFoldDB" id="A0A3A6Q3V5"/>
<dbReference type="OrthoDB" id="100846at2157"/>
<dbReference type="RefSeq" id="WP_120086555.1">
    <property type="nucleotide sequence ID" value="NZ_QMDW01000045.1"/>
</dbReference>
<dbReference type="Proteomes" id="UP000281564">
    <property type="component" value="Unassembled WGS sequence"/>
</dbReference>
<dbReference type="EMBL" id="QMDW01000045">
    <property type="protein sequence ID" value="RJX47509.1"/>
    <property type="molecule type" value="Genomic_DNA"/>
</dbReference>
<dbReference type="InterPro" id="IPR017850">
    <property type="entry name" value="Alkaline_phosphatase_core_sf"/>
</dbReference>
<proteinExistence type="predicted"/>
<evidence type="ECO:0000313" key="2">
    <source>
        <dbReference type="Proteomes" id="UP000281564"/>
    </source>
</evidence>
<name>A0A3A6Q3V5_9EURY</name>
<organism evidence="1 2">
    <name type="scientific">Halonotius pteroides</name>
    <dbReference type="NCBI Taxonomy" id="268735"/>
    <lineage>
        <taxon>Archaea</taxon>
        <taxon>Methanobacteriati</taxon>
        <taxon>Methanobacteriota</taxon>
        <taxon>Stenosarchaea group</taxon>
        <taxon>Halobacteria</taxon>
        <taxon>Halobacteriales</taxon>
        <taxon>Haloferacaceae</taxon>
        <taxon>Halonotius</taxon>
    </lineage>
</organism>
<reference evidence="1 2" key="1">
    <citation type="submission" date="2018-06" db="EMBL/GenBank/DDBJ databases">
        <title>Halonotius sp. F13-13 a new haloarchaeeon isolated from a solar saltern from Isla Cristina, Huelva, Spain.</title>
        <authorList>
            <person name="Duran-Viseras A."/>
            <person name="Sanchez-Porro C."/>
            <person name="Ventosa A."/>
        </authorList>
    </citation>
    <scope>NUCLEOTIDE SEQUENCE [LARGE SCALE GENOMIC DNA]</scope>
    <source>
        <strain evidence="1 2">CECT 7525</strain>
    </source>
</reference>
<dbReference type="Gene3D" id="3.40.720.10">
    <property type="entry name" value="Alkaline Phosphatase, subunit A"/>
    <property type="match status" value="1"/>
</dbReference>
<gene>
    <name evidence="1" type="ORF">DP106_14750</name>
</gene>
<sequence>MFVPFVVGSLTRLYPSYPGYDESVHVMDEDWDTLIVLDACRADFFEETVDTGRFDAYSRAVSLGSHSKEWTRRNFQGKQFEDTVYVSANPHTTLLANDAFHELIEVWKEYDDVPNKIDPAEIVATAKKTNERHPDKRLIVHFMQPHGTGNLVPETEDPVESYRATIPAVTDIAVELADELDGKAVITADHGELFTSGLRAKLGIYKHKARLRFPGLVYVPWAEIDGQRRDISDGKLSETEINKTAVEQRLQDLGYV</sequence>
<protein>
    <submittedName>
        <fullName evidence="1">Uncharacterized protein</fullName>
    </submittedName>
</protein>
<keyword evidence="2" id="KW-1185">Reference proteome</keyword>